<dbReference type="RefSeq" id="WP_072840701.1">
    <property type="nucleotide sequence ID" value="NZ_FQVF01000015.1"/>
</dbReference>
<protein>
    <recommendedName>
        <fullName evidence="2">Putative 4-hydroxy-4-methyl-2-oxoglutarate aldolase</fullName>
    </recommendedName>
    <alternativeName>
        <fullName evidence="3">Regulator of ribonuclease activity homolog</fullName>
    </alternativeName>
    <alternativeName>
        <fullName evidence="4">RraA-like protein</fullName>
    </alternativeName>
</protein>
<evidence type="ECO:0000256" key="3">
    <source>
        <dbReference type="ARBA" id="ARBA00029596"/>
    </source>
</evidence>
<keyword evidence="5" id="KW-0479">Metal-binding</keyword>
<evidence type="ECO:0000256" key="2">
    <source>
        <dbReference type="ARBA" id="ARBA00016549"/>
    </source>
</evidence>
<comment type="cofactor">
    <cofactor evidence="5">
        <name>Mg(2+)</name>
        <dbReference type="ChEBI" id="CHEBI:18420"/>
    </cofactor>
</comment>
<dbReference type="AlphaFoldDB" id="A0A1M5GVZ5"/>
<dbReference type="NCBIfam" id="NF004850">
    <property type="entry name" value="PRK06201.1"/>
    <property type="match status" value="1"/>
</dbReference>
<feature type="binding site" evidence="5">
    <location>
        <begin position="99"/>
        <end position="102"/>
    </location>
    <ligand>
        <name>substrate</name>
    </ligand>
</feature>
<dbReference type="SUPFAM" id="SSF89562">
    <property type="entry name" value="RraA-like"/>
    <property type="match status" value="1"/>
</dbReference>
<name>A0A1M5GVZ5_9GAMM</name>
<evidence type="ECO:0000256" key="1">
    <source>
        <dbReference type="ARBA" id="ARBA00001968"/>
    </source>
</evidence>
<evidence type="ECO:0000313" key="7">
    <source>
        <dbReference type="Proteomes" id="UP000184517"/>
    </source>
</evidence>
<dbReference type="PANTHER" id="PTHR33254">
    <property type="entry name" value="4-HYDROXY-4-METHYL-2-OXOGLUTARATE ALDOLASE 3-RELATED"/>
    <property type="match status" value="1"/>
</dbReference>
<keyword evidence="7" id="KW-1185">Reference proteome</keyword>
<organism evidence="6 7">
    <name type="scientific">Marinomonas polaris DSM 16579</name>
    <dbReference type="NCBI Taxonomy" id="1122206"/>
    <lineage>
        <taxon>Bacteria</taxon>
        <taxon>Pseudomonadati</taxon>
        <taxon>Pseudomonadota</taxon>
        <taxon>Gammaproteobacteria</taxon>
        <taxon>Oceanospirillales</taxon>
        <taxon>Oceanospirillaceae</taxon>
        <taxon>Marinomonas</taxon>
    </lineage>
</organism>
<proteinExistence type="predicted"/>
<dbReference type="PANTHER" id="PTHR33254:SF4">
    <property type="entry name" value="4-HYDROXY-4-METHYL-2-OXOGLUTARATE ALDOLASE 3-RELATED"/>
    <property type="match status" value="1"/>
</dbReference>
<feature type="binding site" evidence="5">
    <location>
        <position position="121"/>
    </location>
    <ligand>
        <name>substrate</name>
    </ligand>
</feature>
<sequence length="226" mass="23747">MNNIGFQIKNRKRKIDSRIVASFKSLPVANVSDCMNRLFAGGSNIRPIHDSTEVIAGAALTVRTRPGDNLVLHHAIDIAEPGDIIVVDAGGDQTNAMMGEIMAALAIKKGVAGIIINGAIRDAAEIRRMGLPLFATGVSHRGPYKDGPGEINTPICIDGMVIEAGDLILADGDGVLSVSIDHAEAILAAAQAKYAAEQVEIAAIEDGSVDRSWVVNALKARGCVFE</sequence>
<gene>
    <name evidence="6" type="ORF">SAMN02745753_03231</name>
</gene>
<evidence type="ECO:0000313" key="6">
    <source>
        <dbReference type="EMBL" id="SHG07893.1"/>
    </source>
</evidence>
<accession>A0A1M5GVZ5</accession>
<dbReference type="STRING" id="1122206.SAMN02745753_03231"/>
<dbReference type="Gene3D" id="3.50.30.40">
    <property type="entry name" value="Ribonuclease E inhibitor RraA/RraA-like"/>
    <property type="match status" value="1"/>
</dbReference>
<reference evidence="7" key="1">
    <citation type="submission" date="2016-11" db="EMBL/GenBank/DDBJ databases">
        <authorList>
            <person name="Varghese N."/>
            <person name="Submissions S."/>
        </authorList>
    </citation>
    <scope>NUCLEOTIDE SEQUENCE [LARGE SCALE GENOMIC DNA]</scope>
    <source>
        <strain evidence="7">DSM 16579</strain>
    </source>
</reference>
<dbReference type="InterPro" id="IPR036704">
    <property type="entry name" value="RraA/RraA-like_sf"/>
</dbReference>
<comment type="cofactor">
    <cofactor evidence="1">
        <name>a divalent metal cation</name>
        <dbReference type="ChEBI" id="CHEBI:60240"/>
    </cofactor>
</comment>
<dbReference type="InterPro" id="IPR005493">
    <property type="entry name" value="RraA/RraA-like"/>
</dbReference>
<evidence type="ECO:0000256" key="4">
    <source>
        <dbReference type="ARBA" id="ARBA00030169"/>
    </source>
</evidence>
<keyword evidence="5" id="KW-0460">Magnesium</keyword>
<feature type="binding site" evidence="5">
    <location>
        <position position="122"/>
    </location>
    <ligand>
        <name>Mg(2+)</name>
        <dbReference type="ChEBI" id="CHEBI:18420"/>
    </ligand>
</feature>
<dbReference type="CDD" id="cd16841">
    <property type="entry name" value="RraA_family"/>
    <property type="match status" value="1"/>
</dbReference>
<dbReference type="OrthoDB" id="8717144at2"/>
<dbReference type="EMBL" id="FQVF01000015">
    <property type="protein sequence ID" value="SHG07893.1"/>
    <property type="molecule type" value="Genomic_DNA"/>
</dbReference>
<dbReference type="Proteomes" id="UP000184517">
    <property type="component" value="Unassembled WGS sequence"/>
</dbReference>
<dbReference type="Pfam" id="PF03737">
    <property type="entry name" value="RraA-like"/>
    <property type="match status" value="1"/>
</dbReference>
<evidence type="ECO:0000256" key="5">
    <source>
        <dbReference type="PIRSR" id="PIRSR605493-1"/>
    </source>
</evidence>
<dbReference type="GO" id="GO:0046872">
    <property type="term" value="F:metal ion binding"/>
    <property type="evidence" value="ECO:0007669"/>
    <property type="project" value="UniProtKB-KW"/>
</dbReference>